<dbReference type="SUPFAM" id="SSF51735">
    <property type="entry name" value="NAD(P)-binding Rossmann-fold domains"/>
    <property type="match status" value="1"/>
</dbReference>
<dbReference type="CDD" id="cd05327">
    <property type="entry name" value="retinol-DH_like_SDR_c_like"/>
    <property type="match status" value="1"/>
</dbReference>
<dbReference type="PRINTS" id="PR00081">
    <property type="entry name" value="GDHRDH"/>
</dbReference>
<reference evidence="2" key="1">
    <citation type="submission" date="2024-06" db="EMBL/GenBank/DDBJ databases">
        <authorList>
            <person name="Liu X."/>
            <person name="Lenzi L."/>
            <person name="Haldenby T S."/>
            <person name="Uol C."/>
        </authorList>
    </citation>
    <scope>NUCLEOTIDE SEQUENCE</scope>
</reference>
<dbReference type="Proteomes" id="UP001497525">
    <property type="component" value="Unassembled WGS sequence"/>
</dbReference>
<dbReference type="PANTHER" id="PTHR43157:SF31">
    <property type="entry name" value="PHOSPHATIDYLINOSITOL-GLYCAN BIOSYNTHESIS CLASS F PROTEIN"/>
    <property type="match status" value="1"/>
</dbReference>
<dbReference type="Pfam" id="PF00106">
    <property type="entry name" value="adh_short"/>
    <property type="match status" value="2"/>
</dbReference>
<organism evidence="2 3">
    <name type="scientific">Calicophoron daubneyi</name>
    <name type="common">Rumen fluke</name>
    <name type="synonym">Paramphistomum daubneyi</name>
    <dbReference type="NCBI Taxonomy" id="300641"/>
    <lineage>
        <taxon>Eukaryota</taxon>
        <taxon>Metazoa</taxon>
        <taxon>Spiralia</taxon>
        <taxon>Lophotrochozoa</taxon>
        <taxon>Platyhelminthes</taxon>
        <taxon>Trematoda</taxon>
        <taxon>Digenea</taxon>
        <taxon>Plagiorchiida</taxon>
        <taxon>Pronocephalata</taxon>
        <taxon>Paramphistomoidea</taxon>
        <taxon>Paramphistomidae</taxon>
        <taxon>Calicophoron</taxon>
    </lineage>
</organism>
<accession>A0AAV2T1D7</accession>
<keyword evidence="1" id="KW-0560">Oxidoreductase</keyword>
<dbReference type="InterPro" id="IPR036291">
    <property type="entry name" value="NAD(P)-bd_dom_sf"/>
</dbReference>
<evidence type="ECO:0000313" key="3">
    <source>
        <dbReference type="Proteomes" id="UP001497525"/>
    </source>
</evidence>
<gene>
    <name evidence="2" type="ORF">CDAUBV1_LOCUS3399</name>
</gene>
<dbReference type="EMBL" id="CAXLJL010000085">
    <property type="protein sequence ID" value="CAL5131228.1"/>
    <property type="molecule type" value="Genomic_DNA"/>
</dbReference>
<comment type="caution">
    <text evidence="2">The sequence shown here is derived from an EMBL/GenBank/DDBJ whole genome shotgun (WGS) entry which is preliminary data.</text>
</comment>
<proteinExistence type="predicted"/>
<evidence type="ECO:0000313" key="2">
    <source>
        <dbReference type="EMBL" id="CAL5131228.1"/>
    </source>
</evidence>
<protein>
    <recommendedName>
        <fullName evidence="4">Retinol dehydrogenase 12</fullName>
    </recommendedName>
</protein>
<evidence type="ECO:0008006" key="4">
    <source>
        <dbReference type="Google" id="ProtNLM"/>
    </source>
</evidence>
<sequence length="327" mass="36182">MPETSGFIRKKCIISGRLDGKLAVVTGANSGIGAMTCGELARRGAKVIMACRNLDKGQSAKEELLKLYSKSNPKCLEINVGAPSVTTSLKAIEPEQLQIEELDLASLQSIRNFAERIKESNEKLDFLVNNAGVTVQNYQTTVDGFELQIGVNHLGHFLLTMLLLPLLKKAAPSRITILSSVAHYWGTLYKPDLQIPKSEYAMMSAYYQSKLAVTMFAYELNKRLEGSGVTAVSVHPGLVKTELFRDVSKLRERIMAAILRILDITPWLGAQTTMYALLTKNLVPGAYYSNCSVKRPNPLVLNAEEREWLWKKSCELLGLPESGESDK</sequence>
<name>A0AAV2T1D7_CALDB</name>
<dbReference type="AlphaFoldDB" id="A0AAV2T1D7"/>
<evidence type="ECO:0000256" key="1">
    <source>
        <dbReference type="ARBA" id="ARBA00023002"/>
    </source>
</evidence>
<dbReference type="Gene3D" id="3.40.50.720">
    <property type="entry name" value="NAD(P)-binding Rossmann-like Domain"/>
    <property type="match status" value="1"/>
</dbReference>
<dbReference type="PANTHER" id="PTHR43157">
    <property type="entry name" value="PHOSPHATIDYLINOSITOL-GLYCAN BIOSYNTHESIS CLASS F PROTEIN-RELATED"/>
    <property type="match status" value="1"/>
</dbReference>
<dbReference type="GO" id="GO:0016491">
    <property type="term" value="F:oxidoreductase activity"/>
    <property type="evidence" value="ECO:0007669"/>
    <property type="project" value="UniProtKB-KW"/>
</dbReference>
<dbReference type="InterPro" id="IPR002347">
    <property type="entry name" value="SDR_fam"/>
</dbReference>